<sequence length="99" mass="11523">MRIKTFFIILITVLVTIVLMNNTEEIDMWLFGTTRISKLIILAVVFVLGFIVGALIMRPRKKKVLIDEEEDIYPEEDPQNTPVNTYKSKLSDEDRDYIS</sequence>
<dbReference type="EMBL" id="PVTH01000001">
    <property type="protein sequence ID" value="PRY55458.1"/>
    <property type="molecule type" value="Genomic_DNA"/>
</dbReference>
<keyword evidence="2" id="KW-1133">Transmembrane helix</keyword>
<accession>A0A2T0UC62</accession>
<evidence type="ECO:0000313" key="4">
    <source>
        <dbReference type="Proteomes" id="UP000238034"/>
    </source>
</evidence>
<reference evidence="3 4" key="1">
    <citation type="submission" date="2018-03" db="EMBL/GenBank/DDBJ databases">
        <title>Genomic Encyclopedia of Type Strains, Phase III (KMG-III): the genomes of soil and plant-associated and newly described type strains.</title>
        <authorList>
            <person name="Whitman W."/>
        </authorList>
    </citation>
    <scope>NUCLEOTIDE SEQUENCE [LARGE SCALE GENOMIC DNA]</scope>
    <source>
        <strain evidence="3 4">CGMCC 1.9313</strain>
    </source>
</reference>
<dbReference type="OrthoDB" id="798432at2"/>
<feature type="compositionally biased region" description="Basic and acidic residues" evidence="1">
    <location>
        <begin position="89"/>
        <end position="99"/>
    </location>
</feature>
<feature type="transmembrane region" description="Helical" evidence="2">
    <location>
        <begin position="36"/>
        <end position="56"/>
    </location>
</feature>
<dbReference type="RefSeq" id="WP_106290887.1">
    <property type="nucleotide sequence ID" value="NZ_PVTH01000001.1"/>
</dbReference>
<feature type="compositionally biased region" description="Polar residues" evidence="1">
    <location>
        <begin position="79"/>
        <end position="88"/>
    </location>
</feature>
<protein>
    <submittedName>
        <fullName evidence="3">Uncharacterized protein</fullName>
    </submittedName>
</protein>
<dbReference type="Proteomes" id="UP000238034">
    <property type="component" value="Unassembled WGS sequence"/>
</dbReference>
<dbReference type="AlphaFoldDB" id="A0A2T0UC62"/>
<evidence type="ECO:0000256" key="2">
    <source>
        <dbReference type="SAM" id="Phobius"/>
    </source>
</evidence>
<comment type="caution">
    <text evidence="3">The sequence shown here is derived from an EMBL/GenBank/DDBJ whole genome shotgun (WGS) entry which is preliminary data.</text>
</comment>
<keyword evidence="2" id="KW-0472">Membrane</keyword>
<feature type="region of interest" description="Disordered" evidence="1">
    <location>
        <begin position="73"/>
        <end position="99"/>
    </location>
</feature>
<organism evidence="3 4">
    <name type="scientific">Arcticibacter pallidicorallinus</name>
    <dbReference type="NCBI Taxonomy" id="1259464"/>
    <lineage>
        <taxon>Bacteria</taxon>
        <taxon>Pseudomonadati</taxon>
        <taxon>Bacteroidota</taxon>
        <taxon>Sphingobacteriia</taxon>
        <taxon>Sphingobacteriales</taxon>
        <taxon>Sphingobacteriaceae</taxon>
        <taxon>Arcticibacter</taxon>
    </lineage>
</organism>
<evidence type="ECO:0000256" key="1">
    <source>
        <dbReference type="SAM" id="MobiDB-lite"/>
    </source>
</evidence>
<evidence type="ECO:0000313" key="3">
    <source>
        <dbReference type="EMBL" id="PRY55458.1"/>
    </source>
</evidence>
<keyword evidence="2" id="KW-0812">Transmembrane</keyword>
<name>A0A2T0UC62_9SPHI</name>
<proteinExistence type="predicted"/>
<gene>
    <name evidence="3" type="ORF">B0I27_101429</name>
</gene>
<keyword evidence="4" id="KW-1185">Reference proteome</keyword>